<dbReference type="OMA" id="PEAFAIN"/>
<accession>A7TGS1</accession>
<comment type="similarity">
    <text evidence="2">Belongs to the KRE9/KNH1 family.</text>
</comment>
<feature type="signal peptide" evidence="4">
    <location>
        <begin position="1"/>
        <end position="17"/>
    </location>
</feature>
<feature type="chain" id="PRO_5002715077" description="Yeast cell wall synthesis Kre9/Knh1 C-terminal domain-containing protein" evidence="4">
    <location>
        <begin position="18"/>
        <end position="274"/>
    </location>
</feature>
<reference evidence="6 7" key="1">
    <citation type="journal article" date="2007" name="Proc. Natl. Acad. Sci. U.S.A.">
        <title>Independent sorting-out of thousands of duplicated gene pairs in two yeast species descended from a whole-genome duplication.</title>
        <authorList>
            <person name="Scannell D.R."/>
            <person name="Frank A.C."/>
            <person name="Conant G.C."/>
            <person name="Byrne K.P."/>
            <person name="Woolfit M."/>
            <person name="Wolfe K.H."/>
        </authorList>
    </citation>
    <scope>NUCLEOTIDE SEQUENCE [LARGE SCALE GENOMIC DNA]</scope>
    <source>
        <strain evidence="7">ATCC 22028 / DSM 70294 / BCRC 21397 / CBS 2163 / NBRC 10782 / NRRL Y-8283 / UCD 57-17</strain>
    </source>
</reference>
<dbReference type="HOGENOM" id="CLU_063732_1_0_1"/>
<name>A7TGS1_VANPO</name>
<dbReference type="GO" id="GO:0042546">
    <property type="term" value="P:cell wall biogenesis"/>
    <property type="evidence" value="ECO:0007669"/>
    <property type="project" value="InterPro"/>
</dbReference>
<dbReference type="OrthoDB" id="2432613at2759"/>
<dbReference type="PANTHER" id="PTHR28154:SF1">
    <property type="entry name" value="CELL WALL SYNTHESIS PROTEIN KNH1-RELATED"/>
    <property type="match status" value="1"/>
</dbReference>
<evidence type="ECO:0000256" key="4">
    <source>
        <dbReference type="SAM" id="SignalP"/>
    </source>
</evidence>
<proteinExistence type="inferred from homology"/>
<dbReference type="Pfam" id="PF05390">
    <property type="entry name" value="Kre9_KNH1_C"/>
    <property type="match status" value="1"/>
</dbReference>
<dbReference type="GO" id="GO:0031505">
    <property type="term" value="P:fungal-type cell wall organization"/>
    <property type="evidence" value="ECO:0007669"/>
    <property type="project" value="EnsemblFungi"/>
</dbReference>
<protein>
    <recommendedName>
        <fullName evidence="5">Yeast cell wall synthesis Kre9/Knh1 C-terminal domain-containing protein</fullName>
    </recommendedName>
</protein>
<dbReference type="eggNOG" id="ENOG502S28F">
    <property type="taxonomic scope" value="Eukaryota"/>
</dbReference>
<dbReference type="RefSeq" id="XP_001646392.1">
    <property type="nucleotide sequence ID" value="XM_001646342.1"/>
</dbReference>
<dbReference type="GO" id="GO:0006078">
    <property type="term" value="P:(1-&gt;6)-beta-D-glucan biosynthetic process"/>
    <property type="evidence" value="ECO:0007669"/>
    <property type="project" value="InterPro"/>
</dbReference>
<feature type="domain" description="Yeast cell wall synthesis Kre9/Knh1 C-terminal" evidence="5">
    <location>
        <begin position="170"/>
        <end position="270"/>
    </location>
</feature>
<organism evidence="7">
    <name type="scientific">Vanderwaltozyma polyspora (strain ATCC 22028 / DSM 70294 / BCRC 21397 / CBS 2163 / NBRC 10782 / NRRL Y-8283 / UCD 57-17)</name>
    <name type="common">Kluyveromyces polysporus</name>
    <dbReference type="NCBI Taxonomy" id="436907"/>
    <lineage>
        <taxon>Eukaryota</taxon>
        <taxon>Fungi</taxon>
        <taxon>Dikarya</taxon>
        <taxon>Ascomycota</taxon>
        <taxon>Saccharomycotina</taxon>
        <taxon>Saccharomycetes</taxon>
        <taxon>Saccharomycetales</taxon>
        <taxon>Saccharomycetaceae</taxon>
        <taxon>Vanderwaltozyma</taxon>
    </lineage>
</organism>
<evidence type="ECO:0000259" key="5">
    <source>
        <dbReference type="Pfam" id="PF05390"/>
    </source>
</evidence>
<evidence type="ECO:0000313" key="7">
    <source>
        <dbReference type="Proteomes" id="UP000000267"/>
    </source>
</evidence>
<evidence type="ECO:0000256" key="2">
    <source>
        <dbReference type="ARBA" id="ARBA00006816"/>
    </source>
</evidence>
<dbReference type="Proteomes" id="UP000000267">
    <property type="component" value="Unassembled WGS sequence"/>
</dbReference>
<dbReference type="STRING" id="436907.A7TGS1"/>
<sequence length="274" mass="30298">MRSLYLIFCFLLSFAVADVGLFQPAANAQFQPDSNGQVSIEISWIDNLAYPYMSNFTSFTFTLNNGNNTDILKVKTLDDKITPDQLTVKSEGRFPKYSYTVTFDKSITGNGQFFIQVYGLVPGQGNTIHYTHRFYLAGMSGVNTVTYIGTTEPIPQTSIVTMTTSVATINSASFTVPYAQQTGISRFAPMQTPPVSKVTATSWSRRFATSAVTYFTTAIHSLQQETTITEGWSGVFTSDYNYATPADFPSNNGGWYAPSSRLSLSARKVNYRKV</sequence>
<dbReference type="PANTHER" id="PTHR28154">
    <property type="entry name" value="CELL WALL SYNTHESIS PROTEIN KNH1-RELATED"/>
    <property type="match status" value="1"/>
</dbReference>
<comment type="function">
    <text evidence="1">Involved in cell wall beta(1-&gt;6) glucan synthesis.</text>
</comment>
<keyword evidence="7" id="KW-1185">Reference proteome</keyword>
<dbReference type="GeneID" id="5546831"/>
<dbReference type="InterPro" id="IPR008659">
    <property type="entry name" value="Kre9/Knh1_C"/>
</dbReference>
<dbReference type="EMBL" id="DS480388">
    <property type="protein sequence ID" value="EDO18534.1"/>
    <property type="molecule type" value="Genomic_DNA"/>
</dbReference>
<dbReference type="AlphaFoldDB" id="A7TGS1"/>
<dbReference type="InParanoid" id="A7TGS1"/>
<dbReference type="InterPro" id="IPR045328">
    <property type="entry name" value="Kre9/Knh1"/>
</dbReference>
<dbReference type="FunCoup" id="A7TGS1">
    <property type="interactions" value="16"/>
</dbReference>
<gene>
    <name evidence="6" type="ORF">Kpol_2001p39</name>
</gene>
<evidence type="ECO:0000313" key="6">
    <source>
        <dbReference type="EMBL" id="EDO18534.1"/>
    </source>
</evidence>
<evidence type="ECO:0000256" key="1">
    <source>
        <dbReference type="ARBA" id="ARBA00004010"/>
    </source>
</evidence>
<keyword evidence="3 4" id="KW-0732">Signal</keyword>
<dbReference type="KEGG" id="vpo:Kpol_2001p39"/>
<dbReference type="PhylomeDB" id="A7TGS1"/>
<dbReference type="GO" id="GO:0005576">
    <property type="term" value="C:extracellular region"/>
    <property type="evidence" value="ECO:0007669"/>
    <property type="project" value="EnsemblFungi"/>
</dbReference>
<evidence type="ECO:0000256" key="3">
    <source>
        <dbReference type="ARBA" id="ARBA00022729"/>
    </source>
</evidence>